<proteinExistence type="predicted"/>
<feature type="region of interest" description="Disordered" evidence="1">
    <location>
        <begin position="22"/>
        <end position="71"/>
    </location>
</feature>
<evidence type="ECO:0000256" key="1">
    <source>
        <dbReference type="SAM" id="MobiDB-lite"/>
    </source>
</evidence>
<name>A0A1G6CKS7_9BACT</name>
<dbReference type="Pfam" id="PF05239">
    <property type="entry name" value="PRC"/>
    <property type="match status" value="1"/>
</dbReference>
<keyword evidence="5" id="KW-1185">Reference proteome</keyword>
<evidence type="ECO:0000313" key="5">
    <source>
        <dbReference type="Proteomes" id="UP000198771"/>
    </source>
</evidence>
<keyword evidence="2" id="KW-0732">Signal</keyword>
<dbReference type="OrthoDB" id="5458319at2"/>
<sequence length="156" mass="17516">MKTLLASIIIGLLAMSPVFAQQGGMGHGQTETQQSPHMQQEGMTGQPGQHGQTDQDRTYVQPQVGMERDTDDLISMEDLRDAEVRDRQDQNVGSIEKVLINQQGNVEKVVVEVDDRKVALDFHELNIQGEGDDVRINVQMSKEELKNKPEYQDNNN</sequence>
<dbReference type="SUPFAM" id="SSF50346">
    <property type="entry name" value="PRC-barrel domain"/>
    <property type="match status" value="1"/>
</dbReference>
<dbReference type="InterPro" id="IPR027275">
    <property type="entry name" value="PRC-brl_dom"/>
</dbReference>
<organism evidence="4 5">
    <name type="scientific">Desulfonatronum thiosulfatophilum</name>
    <dbReference type="NCBI Taxonomy" id="617002"/>
    <lineage>
        <taxon>Bacteria</taxon>
        <taxon>Pseudomonadati</taxon>
        <taxon>Thermodesulfobacteriota</taxon>
        <taxon>Desulfovibrionia</taxon>
        <taxon>Desulfovibrionales</taxon>
        <taxon>Desulfonatronaceae</taxon>
        <taxon>Desulfonatronum</taxon>
    </lineage>
</organism>
<dbReference type="Gene3D" id="2.30.30.240">
    <property type="entry name" value="PRC-barrel domain"/>
    <property type="match status" value="1"/>
</dbReference>
<dbReference type="Proteomes" id="UP000198771">
    <property type="component" value="Unassembled WGS sequence"/>
</dbReference>
<feature type="domain" description="PRC-barrel" evidence="3">
    <location>
        <begin position="73"/>
        <end position="137"/>
    </location>
</feature>
<dbReference type="STRING" id="617002.SAMN05660653_01597"/>
<dbReference type="RefSeq" id="WP_092119735.1">
    <property type="nucleotide sequence ID" value="NZ_FMXO01000008.1"/>
</dbReference>
<feature type="signal peptide" evidence="2">
    <location>
        <begin position="1"/>
        <end position="20"/>
    </location>
</feature>
<dbReference type="InterPro" id="IPR011033">
    <property type="entry name" value="PRC_barrel-like_sf"/>
</dbReference>
<protein>
    <submittedName>
        <fullName evidence="4">PRC-barrel domain-containing protein</fullName>
    </submittedName>
</protein>
<evidence type="ECO:0000259" key="3">
    <source>
        <dbReference type="Pfam" id="PF05239"/>
    </source>
</evidence>
<feature type="compositionally biased region" description="Polar residues" evidence="1">
    <location>
        <begin position="29"/>
        <end position="52"/>
    </location>
</feature>
<feature type="chain" id="PRO_5011746494" evidence="2">
    <location>
        <begin position="21"/>
        <end position="156"/>
    </location>
</feature>
<accession>A0A1G6CKS7</accession>
<evidence type="ECO:0000256" key="2">
    <source>
        <dbReference type="SAM" id="SignalP"/>
    </source>
</evidence>
<reference evidence="4 5" key="1">
    <citation type="submission" date="2016-10" db="EMBL/GenBank/DDBJ databases">
        <authorList>
            <person name="de Groot N.N."/>
        </authorList>
    </citation>
    <scope>NUCLEOTIDE SEQUENCE [LARGE SCALE GENOMIC DNA]</scope>
    <source>
        <strain evidence="4 5">ASO4-2</strain>
    </source>
</reference>
<gene>
    <name evidence="4" type="ORF">SAMN05660653_01597</name>
</gene>
<dbReference type="AlphaFoldDB" id="A0A1G6CKS7"/>
<evidence type="ECO:0000313" key="4">
    <source>
        <dbReference type="EMBL" id="SDB33352.1"/>
    </source>
</evidence>
<dbReference type="EMBL" id="FMXO01000008">
    <property type="protein sequence ID" value="SDB33352.1"/>
    <property type="molecule type" value="Genomic_DNA"/>
</dbReference>